<dbReference type="GO" id="GO:0007399">
    <property type="term" value="P:nervous system development"/>
    <property type="evidence" value="ECO:0007669"/>
    <property type="project" value="TreeGrafter"/>
</dbReference>
<dbReference type="FunFam" id="1.10.220.110:FF:000003">
    <property type="entry name" value="GDNF family receptor alpha 4"/>
    <property type="match status" value="1"/>
</dbReference>
<dbReference type="Proteomes" id="UP000504640">
    <property type="component" value="Unplaced"/>
</dbReference>
<protein>
    <submittedName>
        <fullName evidence="10">GDNF family receptor alpha-4</fullName>
    </submittedName>
</protein>
<evidence type="ECO:0000256" key="6">
    <source>
        <dbReference type="ARBA" id="ARBA00023170"/>
    </source>
</evidence>
<reference evidence="10" key="1">
    <citation type="submission" date="2025-08" db="UniProtKB">
        <authorList>
            <consortium name="RefSeq"/>
        </authorList>
    </citation>
    <scope>IDENTIFICATION</scope>
    <source>
        <tissue evidence="10">Blood</tissue>
    </source>
</reference>
<evidence type="ECO:0000256" key="7">
    <source>
        <dbReference type="ARBA" id="ARBA00023180"/>
    </source>
</evidence>
<dbReference type="GO" id="GO:0016167">
    <property type="term" value="F:glial cell-derived neurotrophic factor receptor activity"/>
    <property type="evidence" value="ECO:0007669"/>
    <property type="project" value="TreeGrafter"/>
</dbReference>
<dbReference type="RefSeq" id="XP_032150776.1">
    <property type="nucleotide sequence ID" value="XM_032294885.1"/>
</dbReference>
<dbReference type="AlphaFoldDB" id="A0A6J3J7D2"/>
<dbReference type="GO" id="GO:0009897">
    <property type="term" value="C:external side of plasma membrane"/>
    <property type="evidence" value="ECO:0007669"/>
    <property type="project" value="TreeGrafter"/>
</dbReference>
<dbReference type="InterPro" id="IPR037193">
    <property type="entry name" value="GDNF_alpha"/>
</dbReference>
<evidence type="ECO:0000259" key="8">
    <source>
        <dbReference type="SMART" id="SM00907"/>
    </source>
</evidence>
<evidence type="ECO:0000256" key="5">
    <source>
        <dbReference type="ARBA" id="ARBA00023136"/>
    </source>
</evidence>
<dbReference type="PANTHER" id="PTHR10269:SF2">
    <property type="entry name" value="GDNF FAMILY RECEPTOR ALPHA-4"/>
    <property type="match status" value="1"/>
</dbReference>
<evidence type="ECO:0000256" key="2">
    <source>
        <dbReference type="ARBA" id="ARBA00005961"/>
    </source>
</evidence>
<dbReference type="InterPro" id="IPR016017">
    <property type="entry name" value="GDNF/GAS1"/>
</dbReference>
<dbReference type="InterPro" id="IPR003438">
    <property type="entry name" value="GDNF_rcpt"/>
</dbReference>
<evidence type="ECO:0000313" key="10">
    <source>
        <dbReference type="RefSeq" id="XP_032150776.1"/>
    </source>
</evidence>
<gene>
    <name evidence="10" type="primary">GFRA4</name>
</gene>
<dbReference type="SMART" id="SM00907">
    <property type="entry name" value="GDNF"/>
    <property type="match status" value="2"/>
</dbReference>
<keyword evidence="5" id="KW-0472">Membrane</keyword>
<evidence type="ECO:0000256" key="4">
    <source>
        <dbReference type="ARBA" id="ARBA00022729"/>
    </source>
</evidence>
<keyword evidence="6 10" id="KW-0675">Receptor</keyword>
<comment type="subcellular location">
    <subcellularLocation>
        <location evidence="1">Cell membrane</location>
    </subcellularLocation>
</comment>
<keyword evidence="4" id="KW-0732">Signal</keyword>
<organism evidence="9 10">
    <name type="scientific">Sapajus apella</name>
    <name type="common">Brown-capped capuchin</name>
    <name type="synonym">Cebus apella</name>
    <dbReference type="NCBI Taxonomy" id="9515"/>
    <lineage>
        <taxon>Eukaryota</taxon>
        <taxon>Metazoa</taxon>
        <taxon>Chordata</taxon>
        <taxon>Craniata</taxon>
        <taxon>Vertebrata</taxon>
        <taxon>Euteleostomi</taxon>
        <taxon>Mammalia</taxon>
        <taxon>Eutheria</taxon>
        <taxon>Euarchontoglires</taxon>
        <taxon>Primates</taxon>
        <taxon>Haplorrhini</taxon>
        <taxon>Platyrrhini</taxon>
        <taxon>Cebidae</taxon>
        <taxon>Cebinae</taxon>
        <taxon>Sapajus</taxon>
    </lineage>
</organism>
<dbReference type="PANTHER" id="PTHR10269">
    <property type="entry name" value="GDNF RECEPTOR ALPHA"/>
    <property type="match status" value="1"/>
</dbReference>
<proteinExistence type="inferred from homology"/>
<evidence type="ECO:0000256" key="3">
    <source>
        <dbReference type="ARBA" id="ARBA00022475"/>
    </source>
</evidence>
<keyword evidence="9" id="KW-1185">Reference proteome</keyword>
<dbReference type="CTD" id="64096"/>
<dbReference type="SUPFAM" id="SSF110035">
    <property type="entry name" value="GDNF receptor-like"/>
    <property type="match status" value="1"/>
</dbReference>
<feature type="domain" description="GDNF/GAS1" evidence="8">
    <location>
        <begin position="71"/>
        <end position="150"/>
    </location>
</feature>
<keyword evidence="7" id="KW-0325">Glycoprotein</keyword>
<comment type="similarity">
    <text evidence="2">Belongs to the GDNFR family.</text>
</comment>
<name>A0A6J3J7D2_SAPAP</name>
<evidence type="ECO:0000313" key="9">
    <source>
        <dbReference type="Proteomes" id="UP000504640"/>
    </source>
</evidence>
<keyword evidence="3" id="KW-1003">Cell membrane</keyword>
<dbReference type="Gene3D" id="1.10.220.110">
    <property type="entry name" value="GDNF binding domain"/>
    <property type="match status" value="1"/>
</dbReference>
<accession>A0A6J3J7D2</accession>
<dbReference type="Pfam" id="PF02351">
    <property type="entry name" value="GDNF"/>
    <property type="match status" value="2"/>
</dbReference>
<sequence>MPRKEGPQLLGKAWLSLVAPSPSLTCCKALESPPLPIPTTERRLQAGRRTETCNRPAPFPGSVNSAGGNRCVDAAEACTANALCQRLRSEFVAQCLGRAAQGSCPRARCRRALRRFFARGPPALTYALLFCPCGGSACAERRRQTFVPSCAFSGPGPAPPSCLEPLEVCERSRVCRPRLLAFQASCAPAPSAPDGCLWDQRARCVRAYAGLMGTAVTPNYVDNASARVAPWCHCGASGNRREDCETFRGLFTRNPCLDGAIQAFASRWPPVLLDQLNPQGNPEHSLLQVSSAGGALEGHSLLSILPVLALLALL</sequence>
<dbReference type="PRINTS" id="PR01316">
    <property type="entry name" value="GDNFRECEPTOR"/>
</dbReference>
<feature type="domain" description="GDNF/GAS1" evidence="8">
    <location>
        <begin position="162"/>
        <end position="256"/>
    </location>
</feature>
<dbReference type="GO" id="GO:0043235">
    <property type="term" value="C:receptor complex"/>
    <property type="evidence" value="ECO:0007669"/>
    <property type="project" value="TreeGrafter"/>
</dbReference>
<dbReference type="GeneID" id="116562621"/>
<evidence type="ECO:0000256" key="1">
    <source>
        <dbReference type="ARBA" id="ARBA00004236"/>
    </source>
</evidence>